<reference evidence="2 3" key="1">
    <citation type="submission" date="2020-12" db="EMBL/GenBank/DDBJ databases">
        <authorList>
            <person name="Rakov C."/>
            <person name="Alkalay-Oren S."/>
            <person name="Coppenhagen-Glazer S."/>
            <person name="Hazan R."/>
        </authorList>
    </citation>
    <scope>NUCLEOTIDE SEQUENCE [LARGE SCALE GENOMIC DNA]</scope>
</reference>
<dbReference type="Proteomes" id="UP000595268">
    <property type="component" value="Segment"/>
</dbReference>
<keyword evidence="1" id="KW-1133">Transmembrane helix</keyword>
<organism evidence="2 3">
    <name type="scientific">Providencia phage PSTRCR_120</name>
    <dbReference type="NCBI Taxonomy" id="2800826"/>
    <lineage>
        <taxon>Viruses</taxon>
        <taxon>Duplodnaviria</taxon>
        <taxon>Heunggongvirae</taxon>
        <taxon>Uroviricota</taxon>
        <taxon>Caudoviricetes</taxon>
        <taxon>Autographivirales</taxon>
        <taxon>Autotranscriptaviridae</taxon>
        <taxon>Studiervirinae</taxon>
        <taxon>Solymavirus</taxon>
        <taxon>Solymavirus PSTRCR120</taxon>
    </lineage>
</organism>
<name>A0A7T6ZLW3_9CAUD</name>
<proteinExistence type="predicted"/>
<dbReference type="InterPro" id="IPR019682">
    <property type="entry name" value="Phage_T7_Gp17.5_holin"/>
</dbReference>
<evidence type="ECO:0000313" key="2">
    <source>
        <dbReference type="EMBL" id="QQK88319.1"/>
    </source>
</evidence>
<evidence type="ECO:0008006" key="4">
    <source>
        <dbReference type="Google" id="ProtNLM"/>
    </source>
</evidence>
<evidence type="ECO:0000313" key="3">
    <source>
        <dbReference type="Proteomes" id="UP000595268"/>
    </source>
</evidence>
<keyword evidence="1" id="KW-0472">Membrane</keyword>
<protein>
    <recommendedName>
        <fullName evidence="4">Holin</fullName>
    </recommendedName>
</protein>
<sequence length="95" mass="10246">MIQHSAPSGASNLLNLNGDTVNVGIVGTTAGASAAAQFFGLTISEWFYVAAIIYTLCIIMDKGVDIYKKAKYKSDWTIEDDKVRINAKSKRDGGE</sequence>
<dbReference type="EMBL" id="MW358928">
    <property type="protein sequence ID" value="QQK88319.1"/>
    <property type="molecule type" value="Genomic_DNA"/>
</dbReference>
<dbReference type="Pfam" id="PF10746">
    <property type="entry name" value="Phage_holin_2_2"/>
    <property type="match status" value="1"/>
</dbReference>
<accession>A0A7T6ZLW3</accession>
<dbReference type="GO" id="GO:0044659">
    <property type="term" value="P:viral release from host cell by cytolysis"/>
    <property type="evidence" value="ECO:0007669"/>
    <property type="project" value="InterPro"/>
</dbReference>
<keyword evidence="3" id="KW-1185">Reference proteome</keyword>
<feature type="transmembrane region" description="Helical" evidence="1">
    <location>
        <begin position="46"/>
        <end position="64"/>
    </location>
</feature>
<keyword evidence="1" id="KW-0812">Transmembrane</keyword>
<evidence type="ECO:0000256" key="1">
    <source>
        <dbReference type="SAM" id="Phobius"/>
    </source>
</evidence>